<gene>
    <name evidence="2" type="ORF">DM02DRAFT_663173</name>
</gene>
<evidence type="ECO:0000313" key="2">
    <source>
        <dbReference type="EMBL" id="PVH92207.1"/>
    </source>
</evidence>
<name>A0A2V1D2E1_9PLEO</name>
<proteinExistence type="predicted"/>
<dbReference type="Gene3D" id="3.50.4.10">
    <property type="entry name" value="Hepatocyte Growth Factor"/>
    <property type="match status" value="1"/>
</dbReference>
<accession>A0A2V1D2E1</accession>
<sequence length="263" mass="29286">MSHVVPASTPERCAQFCEINSGCTRSSWLSNKKRCTLSGPLPAGALNVEGKLSKPNRIFSNRLSACNTEKGLINTQLDQCNAVKTNVNIIQAQLDNCEHRSSLAQRQSEEQLRLCEQQNLAAQQQLTEQLTSCQAQNEKDKQQAALGLSQQKEQHLQQLQKVTEELSECKAQQLQCQRDSTAQLTACNERISNEKKESDAQLAACQKELAPRTPIPAHLTECPTHDSNRIIFNEREAIFACTKALPRPHKELAVGRWANTIAD</sequence>
<dbReference type="EMBL" id="KZ805707">
    <property type="protein sequence ID" value="PVH92207.1"/>
    <property type="molecule type" value="Genomic_DNA"/>
</dbReference>
<dbReference type="Proteomes" id="UP000244855">
    <property type="component" value="Unassembled WGS sequence"/>
</dbReference>
<evidence type="ECO:0000313" key="3">
    <source>
        <dbReference type="Proteomes" id="UP000244855"/>
    </source>
</evidence>
<keyword evidence="3" id="KW-1185">Reference proteome</keyword>
<protein>
    <submittedName>
        <fullName evidence="2">Uncharacterized protein</fullName>
    </submittedName>
</protein>
<reference evidence="2 3" key="1">
    <citation type="journal article" date="2018" name="Sci. Rep.">
        <title>Comparative genomics provides insights into the lifestyle and reveals functional heterogeneity of dark septate endophytic fungi.</title>
        <authorList>
            <person name="Knapp D.G."/>
            <person name="Nemeth J.B."/>
            <person name="Barry K."/>
            <person name="Hainaut M."/>
            <person name="Henrissat B."/>
            <person name="Johnson J."/>
            <person name="Kuo A."/>
            <person name="Lim J.H.P."/>
            <person name="Lipzen A."/>
            <person name="Nolan M."/>
            <person name="Ohm R.A."/>
            <person name="Tamas L."/>
            <person name="Grigoriev I.V."/>
            <person name="Spatafora J.W."/>
            <person name="Nagy L.G."/>
            <person name="Kovacs G.M."/>
        </authorList>
    </citation>
    <scope>NUCLEOTIDE SEQUENCE [LARGE SCALE GENOMIC DNA]</scope>
    <source>
        <strain evidence="2 3">DSE2036</strain>
    </source>
</reference>
<dbReference type="AlphaFoldDB" id="A0A2V1D2E1"/>
<feature type="coiled-coil region" evidence="1">
    <location>
        <begin position="105"/>
        <end position="208"/>
    </location>
</feature>
<organism evidence="2 3">
    <name type="scientific">Periconia macrospinosa</name>
    <dbReference type="NCBI Taxonomy" id="97972"/>
    <lineage>
        <taxon>Eukaryota</taxon>
        <taxon>Fungi</taxon>
        <taxon>Dikarya</taxon>
        <taxon>Ascomycota</taxon>
        <taxon>Pezizomycotina</taxon>
        <taxon>Dothideomycetes</taxon>
        <taxon>Pleosporomycetidae</taxon>
        <taxon>Pleosporales</taxon>
        <taxon>Massarineae</taxon>
        <taxon>Periconiaceae</taxon>
        <taxon>Periconia</taxon>
    </lineage>
</organism>
<evidence type="ECO:0000256" key="1">
    <source>
        <dbReference type="SAM" id="Coils"/>
    </source>
</evidence>
<keyword evidence="1" id="KW-0175">Coiled coil</keyword>